<comment type="caution">
    <text evidence="7">The sequence shown here is derived from an EMBL/GenBank/DDBJ whole genome shotgun (WGS) entry which is preliminary data.</text>
</comment>
<feature type="transmembrane region" description="Helical" evidence="6">
    <location>
        <begin position="183"/>
        <end position="207"/>
    </location>
</feature>
<feature type="non-terminal residue" evidence="7">
    <location>
        <position position="633"/>
    </location>
</feature>
<feature type="transmembrane region" description="Helical" evidence="6">
    <location>
        <begin position="160"/>
        <end position="177"/>
    </location>
</feature>
<evidence type="ECO:0000256" key="4">
    <source>
        <dbReference type="ARBA" id="ARBA00023136"/>
    </source>
</evidence>
<feature type="transmembrane region" description="Helical" evidence="6">
    <location>
        <begin position="427"/>
        <end position="447"/>
    </location>
</feature>
<evidence type="ECO:0000256" key="2">
    <source>
        <dbReference type="ARBA" id="ARBA00022692"/>
    </source>
</evidence>
<accession>A0AAV2SA55</accession>
<reference evidence="7 8" key="1">
    <citation type="submission" date="2024-05" db="EMBL/GenBank/DDBJ databases">
        <authorList>
            <person name="Wallberg A."/>
        </authorList>
    </citation>
    <scope>NUCLEOTIDE SEQUENCE [LARGE SCALE GENOMIC DNA]</scope>
</reference>
<proteinExistence type="predicted"/>
<feature type="transmembrane region" description="Helical" evidence="6">
    <location>
        <begin position="371"/>
        <end position="390"/>
    </location>
</feature>
<dbReference type="InterPro" id="IPR036259">
    <property type="entry name" value="MFS_trans_sf"/>
</dbReference>
<dbReference type="GO" id="GO:0022857">
    <property type="term" value="F:transmembrane transporter activity"/>
    <property type="evidence" value="ECO:0007669"/>
    <property type="project" value="InterPro"/>
</dbReference>
<evidence type="ECO:0000256" key="6">
    <source>
        <dbReference type="SAM" id="Phobius"/>
    </source>
</evidence>
<feature type="transmembrane region" description="Helical" evidence="6">
    <location>
        <begin position="402"/>
        <end position="421"/>
    </location>
</feature>
<dbReference type="SUPFAM" id="SSF103473">
    <property type="entry name" value="MFS general substrate transporter"/>
    <property type="match status" value="1"/>
</dbReference>
<evidence type="ECO:0000256" key="5">
    <source>
        <dbReference type="SAM" id="MobiDB-lite"/>
    </source>
</evidence>
<feature type="compositionally biased region" description="Polar residues" evidence="5">
    <location>
        <begin position="563"/>
        <end position="574"/>
    </location>
</feature>
<feature type="compositionally biased region" description="Polar residues" evidence="5">
    <location>
        <begin position="621"/>
        <end position="633"/>
    </location>
</feature>
<keyword evidence="2 6" id="KW-0812">Transmembrane</keyword>
<evidence type="ECO:0000313" key="8">
    <source>
        <dbReference type="Proteomes" id="UP001497623"/>
    </source>
</evidence>
<feature type="region of interest" description="Disordered" evidence="5">
    <location>
        <begin position="545"/>
        <end position="633"/>
    </location>
</feature>
<sequence length="633" mass="71271">MYLQNSPDLSPTKPRNTFKIWFLGVTTIHFHHYTQVESFVIIGTDSLCYLNVSHKVIKFLAAPQKCSSQVDPYLVYPIPHYNYIIISKIGPQGQQKIVRLKNKPQLTGYYPGWHFLRSKISQLQYKQNQQIVKENVVRKTDRKLMTYKFYMSYLCGRRPAFFIYLVIESAFGIATAWAPSFMWWLICRIGVGFTVPAIMATPMVLAIELVGPKERTYTTIIMNVAYSSTLIMLAILAYFIRDWAQLSLATTIPFLAFFLFYWVLPESPRWLLAAGRFKEAEKVMIKMARVNKKKLPENYMEKMKRKFEASQAITETDEVANNNKPKSYGVLDLFKTPNLCRKTCIITFIWFTNTSVYVGLSYYAPALGGDMFLNFLLAGVAELPTYIFLWPSMEYWGRRWTLAISMIIGGGACIATVVTQKDPLTTLILYCIGKFGISSSFVVLPLMASELYPTVVRGIGLSVSAVAGMIGPIIIPLINHLGSEMMVLPLIIMGVLLSMGGIMSLLLPETLHHHLPQTLEEGEEFGKNMTMSDYFTCCPKRPKSKKDIASNASEAGAAETESLKTNDPSQSTLLPPTRKAASGPVRPRKLVTTADSISNNRNSRQSGSHILREADEETEDQNLISSSQKITVV</sequence>
<dbReference type="Gene3D" id="1.20.1250.20">
    <property type="entry name" value="MFS general substrate transporter like domains"/>
    <property type="match status" value="1"/>
</dbReference>
<dbReference type="GO" id="GO:0016020">
    <property type="term" value="C:membrane"/>
    <property type="evidence" value="ECO:0007669"/>
    <property type="project" value="UniProtKB-SubCell"/>
</dbReference>
<organism evidence="7 8">
    <name type="scientific">Meganyctiphanes norvegica</name>
    <name type="common">Northern krill</name>
    <name type="synonym">Thysanopoda norvegica</name>
    <dbReference type="NCBI Taxonomy" id="48144"/>
    <lineage>
        <taxon>Eukaryota</taxon>
        <taxon>Metazoa</taxon>
        <taxon>Ecdysozoa</taxon>
        <taxon>Arthropoda</taxon>
        <taxon>Crustacea</taxon>
        <taxon>Multicrustacea</taxon>
        <taxon>Malacostraca</taxon>
        <taxon>Eumalacostraca</taxon>
        <taxon>Eucarida</taxon>
        <taxon>Euphausiacea</taxon>
        <taxon>Euphausiidae</taxon>
        <taxon>Meganyctiphanes</taxon>
    </lineage>
</organism>
<feature type="compositionally biased region" description="Polar residues" evidence="5">
    <location>
        <begin position="593"/>
        <end position="608"/>
    </location>
</feature>
<dbReference type="EMBL" id="CAXKWB010051701">
    <property type="protein sequence ID" value="CAL4171622.1"/>
    <property type="molecule type" value="Genomic_DNA"/>
</dbReference>
<comment type="subcellular location">
    <subcellularLocation>
        <location evidence="1">Membrane</location>
        <topology evidence="1">Multi-pass membrane protein</topology>
    </subcellularLocation>
</comment>
<keyword evidence="4 6" id="KW-0472">Membrane</keyword>
<evidence type="ECO:0000313" key="7">
    <source>
        <dbReference type="EMBL" id="CAL4171622.1"/>
    </source>
</evidence>
<dbReference type="InterPro" id="IPR005828">
    <property type="entry name" value="MFS_sugar_transport-like"/>
</dbReference>
<feature type="transmembrane region" description="Helical" evidence="6">
    <location>
        <begin position="485"/>
        <end position="507"/>
    </location>
</feature>
<evidence type="ECO:0000256" key="3">
    <source>
        <dbReference type="ARBA" id="ARBA00022989"/>
    </source>
</evidence>
<dbReference type="CDD" id="cd17317">
    <property type="entry name" value="MFS_SLC22"/>
    <property type="match status" value="1"/>
</dbReference>
<dbReference type="AlphaFoldDB" id="A0AAV2SA55"/>
<dbReference type="Pfam" id="PF00083">
    <property type="entry name" value="Sugar_tr"/>
    <property type="match status" value="1"/>
</dbReference>
<evidence type="ECO:0000256" key="1">
    <source>
        <dbReference type="ARBA" id="ARBA00004141"/>
    </source>
</evidence>
<keyword evidence="8" id="KW-1185">Reference proteome</keyword>
<dbReference type="PANTHER" id="PTHR24064">
    <property type="entry name" value="SOLUTE CARRIER FAMILY 22 MEMBER"/>
    <property type="match status" value="1"/>
</dbReference>
<feature type="transmembrane region" description="Helical" evidence="6">
    <location>
        <begin position="344"/>
        <end position="365"/>
    </location>
</feature>
<name>A0AAV2SA55_MEGNR</name>
<evidence type="ECO:0008006" key="9">
    <source>
        <dbReference type="Google" id="ProtNLM"/>
    </source>
</evidence>
<protein>
    <recommendedName>
        <fullName evidence="9">Organic cation transporter 1</fullName>
    </recommendedName>
</protein>
<feature type="transmembrane region" description="Helical" evidence="6">
    <location>
        <begin position="219"/>
        <end position="240"/>
    </location>
</feature>
<dbReference type="Proteomes" id="UP001497623">
    <property type="component" value="Unassembled WGS sequence"/>
</dbReference>
<feature type="transmembrane region" description="Helical" evidence="6">
    <location>
        <begin position="459"/>
        <end position="479"/>
    </location>
</feature>
<feature type="transmembrane region" description="Helical" evidence="6">
    <location>
        <begin position="246"/>
        <end position="264"/>
    </location>
</feature>
<keyword evidence="3 6" id="KW-1133">Transmembrane helix</keyword>
<gene>
    <name evidence="7" type="ORF">MNOR_LOCUS34173</name>
</gene>